<dbReference type="Gene3D" id="3.90.25.10">
    <property type="entry name" value="UDP-galactose 4-epimerase, domain 1"/>
    <property type="match status" value="1"/>
</dbReference>
<comment type="caution">
    <text evidence="2">The sequence shown here is derived from an EMBL/GenBank/DDBJ whole genome shotgun (WGS) entry which is preliminary data.</text>
</comment>
<dbReference type="PANTHER" id="PTHR43162">
    <property type="match status" value="1"/>
</dbReference>
<reference evidence="3" key="1">
    <citation type="journal article" date="2019" name="Int. J. Syst. Evol. Microbiol.">
        <title>The Global Catalogue of Microorganisms (GCM) 10K type strain sequencing project: providing services to taxonomists for standard genome sequencing and annotation.</title>
        <authorList>
            <consortium name="The Broad Institute Genomics Platform"/>
            <consortium name="The Broad Institute Genome Sequencing Center for Infectious Disease"/>
            <person name="Wu L."/>
            <person name="Ma J."/>
        </authorList>
    </citation>
    <scope>NUCLEOTIDE SEQUENCE [LARGE SCALE GENOMIC DNA]</scope>
    <source>
        <strain evidence="3">JCM 1490</strain>
    </source>
</reference>
<name>A0ABW2QAN7_9MICO</name>
<dbReference type="InterPro" id="IPR016040">
    <property type="entry name" value="NAD(P)-bd_dom"/>
</dbReference>
<gene>
    <name evidence="2" type="ORF">ACFQQL_15660</name>
</gene>
<organism evidence="2 3">
    <name type="scientific">Georgenia alba</name>
    <dbReference type="NCBI Taxonomy" id="2233858"/>
    <lineage>
        <taxon>Bacteria</taxon>
        <taxon>Bacillati</taxon>
        <taxon>Actinomycetota</taxon>
        <taxon>Actinomycetes</taxon>
        <taxon>Micrococcales</taxon>
        <taxon>Bogoriellaceae</taxon>
        <taxon>Georgenia</taxon>
    </lineage>
</organism>
<keyword evidence="3" id="KW-1185">Reference proteome</keyword>
<evidence type="ECO:0000313" key="2">
    <source>
        <dbReference type="EMBL" id="MFC7406556.1"/>
    </source>
</evidence>
<protein>
    <submittedName>
        <fullName evidence="2">SDR family oxidoreductase</fullName>
    </submittedName>
</protein>
<evidence type="ECO:0000313" key="3">
    <source>
        <dbReference type="Proteomes" id="UP001596455"/>
    </source>
</evidence>
<dbReference type="Gene3D" id="3.40.50.720">
    <property type="entry name" value="NAD(P)-binding Rossmann-like Domain"/>
    <property type="match status" value="1"/>
</dbReference>
<dbReference type="PANTHER" id="PTHR43162:SF1">
    <property type="entry name" value="PRESTALK A DIFFERENTIATION PROTEIN A"/>
    <property type="match status" value="1"/>
</dbReference>
<dbReference type="Proteomes" id="UP001596455">
    <property type="component" value="Unassembled WGS sequence"/>
</dbReference>
<dbReference type="EMBL" id="JBHTCQ010000003">
    <property type="protein sequence ID" value="MFC7406556.1"/>
    <property type="molecule type" value="Genomic_DNA"/>
</dbReference>
<feature type="domain" description="NAD(P)-binding" evidence="1">
    <location>
        <begin position="9"/>
        <end position="175"/>
    </location>
</feature>
<dbReference type="RefSeq" id="WP_382396060.1">
    <property type="nucleotide sequence ID" value="NZ_JBHTCQ010000003.1"/>
</dbReference>
<dbReference type="Pfam" id="PF13460">
    <property type="entry name" value="NAD_binding_10"/>
    <property type="match status" value="1"/>
</dbReference>
<dbReference type="InterPro" id="IPR051604">
    <property type="entry name" value="Ergot_Alk_Oxidoreductase"/>
</dbReference>
<dbReference type="InterPro" id="IPR036291">
    <property type="entry name" value="NAD(P)-bd_dom_sf"/>
</dbReference>
<sequence length="277" mass="28963">MDQPILVTGATGHTGRHVVAGLLAENVPVRALVRDPASAALPAGVDVVVGDLTDADAVARAAEGTAAAYLLWPGFDPTGAAATIAALAARTPRIVYVSASGAPEEPETVWGQVEAAVRSSAREWTFLRVTGLATNTLGWAEQVRSGVVRGPYGGATRSLVHERDVAATAVRALLDDGHDGHAYDVTGPEALPQSEQARLIGEAIGRPVRWEEQPEAEARAQLTVEMGADFAEAGMAAWSAMVDAPEPVSSDVEKVTGRRALTFAEWAREHADDFSTA</sequence>
<accession>A0ABW2QAN7</accession>
<proteinExistence type="predicted"/>
<evidence type="ECO:0000259" key="1">
    <source>
        <dbReference type="Pfam" id="PF13460"/>
    </source>
</evidence>
<dbReference type="SUPFAM" id="SSF51735">
    <property type="entry name" value="NAD(P)-binding Rossmann-fold domains"/>
    <property type="match status" value="1"/>
</dbReference>